<feature type="compositionally biased region" description="Low complexity" evidence="1">
    <location>
        <begin position="234"/>
        <end position="243"/>
    </location>
</feature>
<protein>
    <submittedName>
        <fullName evidence="2">Uncharacterized protein</fullName>
    </submittedName>
</protein>
<feature type="compositionally biased region" description="Low complexity" evidence="1">
    <location>
        <begin position="252"/>
        <end position="261"/>
    </location>
</feature>
<comment type="caution">
    <text evidence="2">The sequence shown here is derived from an EMBL/GenBank/DDBJ whole genome shotgun (WGS) entry which is preliminary data.</text>
</comment>
<organism evidence="2 3">
    <name type="scientific">Tilletia horrida</name>
    <dbReference type="NCBI Taxonomy" id="155126"/>
    <lineage>
        <taxon>Eukaryota</taxon>
        <taxon>Fungi</taxon>
        <taxon>Dikarya</taxon>
        <taxon>Basidiomycota</taxon>
        <taxon>Ustilaginomycotina</taxon>
        <taxon>Exobasidiomycetes</taxon>
        <taxon>Tilletiales</taxon>
        <taxon>Tilletiaceae</taxon>
        <taxon>Tilletia</taxon>
    </lineage>
</organism>
<accession>A0AAN6GI19</accession>
<dbReference type="EMBL" id="JAPDMQ010000004">
    <property type="protein sequence ID" value="KAK0541063.1"/>
    <property type="molecule type" value="Genomic_DNA"/>
</dbReference>
<sequence>MSQFSHPQPPKFSKLESVPDVLESRDQIGVSFRLPLDVSGPVGRGRVFPLPLTLSALQRHAIEIFNVPRFYQLALSYAIKSDTELVQQEWLLDESDMPLLRLYQREKRMTNPPCFFVHHVKWNKTNGELIARRVNKENRDADVLGAPVKLDHPGALKFKEKRRLKEIELEAERLAEEEAGDAGNSSSRHPGSSSRPRHSASSAGAADRASSKKSTSNTERRTKSSKTKSKPSAKAKSSTTKKTTAAKKKKSASIQTKSGSSKSREKRRRRDSVDDEESSSASESDESTESSDEDDEDDDDDEALPDIMPTGSGASRPKARRYARED</sequence>
<feature type="region of interest" description="Disordered" evidence="1">
    <location>
        <begin position="174"/>
        <end position="326"/>
    </location>
</feature>
<name>A0AAN6GI19_9BASI</name>
<gene>
    <name evidence="2" type="ORF">OC842_000152</name>
</gene>
<feature type="compositionally biased region" description="Acidic residues" evidence="1">
    <location>
        <begin position="273"/>
        <end position="304"/>
    </location>
</feature>
<dbReference type="AlphaFoldDB" id="A0AAN6GI19"/>
<keyword evidence="3" id="KW-1185">Reference proteome</keyword>
<feature type="compositionally biased region" description="Basic residues" evidence="1">
    <location>
        <begin position="317"/>
        <end position="326"/>
    </location>
</feature>
<dbReference type="Proteomes" id="UP001176521">
    <property type="component" value="Unassembled WGS sequence"/>
</dbReference>
<feature type="compositionally biased region" description="Basic residues" evidence="1">
    <location>
        <begin position="223"/>
        <end position="233"/>
    </location>
</feature>
<proteinExistence type="predicted"/>
<feature type="compositionally biased region" description="Low complexity" evidence="1">
    <location>
        <begin position="185"/>
        <end position="217"/>
    </location>
</feature>
<evidence type="ECO:0000256" key="1">
    <source>
        <dbReference type="SAM" id="MobiDB-lite"/>
    </source>
</evidence>
<evidence type="ECO:0000313" key="2">
    <source>
        <dbReference type="EMBL" id="KAK0541063.1"/>
    </source>
</evidence>
<reference evidence="2" key="1">
    <citation type="journal article" date="2023" name="PhytoFront">
        <title>Draft Genome Resources of Seven Strains of Tilletia horrida, Causal Agent of Kernel Smut of Rice.</title>
        <authorList>
            <person name="Khanal S."/>
            <person name="Antony Babu S."/>
            <person name="Zhou X.G."/>
        </authorList>
    </citation>
    <scope>NUCLEOTIDE SEQUENCE</scope>
    <source>
        <strain evidence="2">TX3</strain>
    </source>
</reference>
<evidence type="ECO:0000313" key="3">
    <source>
        <dbReference type="Proteomes" id="UP001176521"/>
    </source>
</evidence>